<feature type="chain" id="PRO_5040390983" evidence="1">
    <location>
        <begin position="20"/>
        <end position="99"/>
    </location>
</feature>
<proteinExistence type="predicted"/>
<evidence type="ECO:0000256" key="1">
    <source>
        <dbReference type="SAM" id="SignalP"/>
    </source>
</evidence>
<comment type="caution">
    <text evidence="2">The sequence shown here is derived from an EMBL/GenBank/DDBJ whole genome shotgun (WGS) entry which is preliminary data.</text>
</comment>
<gene>
    <name evidence="2" type="ORF">HYFRA_00002374</name>
</gene>
<accession>A0A9N9LCA6</accession>
<feature type="signal peptide" evidence="1">
    <location>
        <begin position="1"/>
        <end position="19"/>
    </location>
</feature>
<protein>
    <submittedName>
        <fullName evidence="2">Uncharacterized protein</fullName>
    </submittedName>
</protein>
<keyword evidence="3" id="KW-1185">Reference proteome</keyword>
<sequence length="99" mass="10849">MNIKLTIAVVLTALNMAFAAPLPNRGPPNWQEIYDPDPFLLDCQVTILGCLDGDACVGVKKCIVAGQHLLIDGAVPVDQVRNGETPDSELLFFIWLNWN</sequence>
<organism evidence="2 3">
    <name type="scientific">Hymenoscyphus fraxineus</name>
    <dbReference type="NCBI Taxonomy" id="746836"/>
    <lineage>
        <taxon>Eukaryota</taxon>
        <taxon>Fungi</taxon>
        <taxon>Dikarya</taxon>
        <taxon>Ascomycota</taxon>
        <taxon>Pezizomycotina</taxon>
        <taxon>Leotiomycetes</taxon>
        <taxon>Helotiales</taxon>
        <taxon>Helotiaceae</taxon>
        <taxon>Hymenoscyphus</taxon>
    </lineage>
</organism>
<dbReference type="OrthoDB" id="10455523at2759"/>
<evidence type="ECO:0000313" key="3">
    <source>
        <dbReference type="Proteomes" id="UP000696280"/>
    </source>
</evidence>
<name>A0A9N9LCA6_9HELO</name>
<dbReference type="AlphaFoldDB" id="A0A9N9LCA6"/>
<keyword evidence="1" id="KW-0732">Signal</keyword>
<reference evidence="2" key="1">
    <citation type="submission" date="2021-07" db="EMBL/GenBank/DDBJ databases">
        <authorList>
            <person name="Durling M."/>
        </authorList>
    </citation>
    <scope>NUCLEOTIDE SEQUENCE</scope>
</reference>
<dbReference type="Proteomes" id="UP000696280">
    <property type="component" value="Unassembled WGS sequence"/>
</dbReference>
<evidence type="ECO:0000313" key="2">
    <source>
        <dbReference type="EMBL" id="CAG8960837.1"/>
    </source>
</evidence>
<dbReference type="EMBL" id="CAJVRL010000103">
    <property type="protein sequence ID" value="CAG8960837.1"/>
    <property type="molecule type" value="Genomic_DNA"/>
</dbReference>